<proteinExistence type="inferred from homology"/>
<dbReference type="KEGG" id="psin:CAK95_27165"/>
<dbReference type="PANTHER" id="PTHR35011:SF10">
    <property type="entry name" value="TRAP TRANSPORTER SMALL PERMEASE PROTEIN"/>
    <property type="match status" value="1"/>
</dbReference>
<comment type="subcellular location">
    <subcellularLocation>
        <location evidence="1 9">Cell inner membrane</location>
        <topology evidence="1 9">Multi-pass membrane protein</topology>
    </subcellularLocation>
</comment>
<dbReference type="Pfam" id="PF04290">
    <property type="entry name" value="DctQ"/>
    <property type="match status" value="1"/>
</dbReference>
<organism evidence="11 12">
    <name type="scientific">Pseudorhodoplanes sinuspersici</name>
    <dbReference type="NCBI Taxonomy" id="1235591"/>
    <lineage>
        <taxon>Bacteria</taxon>
        <taxon>Pseudomonadati</taxon>
        <taxon>Pseudomonadota</taxon>
        <taxon>Alphaproteobacteria</taxon>
        <taxon>Hyphomicrobiales</taxon>
        <taxon>Pseudorhodoplanes</taxon>
    </lineage>
</organism>
<dbReference type="GO" id="GO:0015740">
    <property type="term" value="P:C4-dicarboxylate transport"/>
    <property type="evidence" value="ECO:0007669"/>
    <property type="project" value="TreeGrafter"/>
</dbReference>
<keyword evidence="2 9" id="KW-0813">Transport</keyword>
<evidence type="ECO:0000256" key="1">
    <source>
        <dbReference type="ARBA" id="ARBA00004429"/>
    </source>
</evidence>
<dbReference type="PANTHER" id="PTHR35011">
    <property type="entry name" value="2,3-DIKETO-L-GULONATE TRAP TRANSPORTER SMALL PERMEASE PROTEIN YIAM"/>
    <property type="match status" value="1"/>
</dbReference>
<feature type="transmembrane region" description="Helical" evidence="9">
    <location>
        <begin position="99"/>
        <end position="121"/>
    </location>
</feature>
<keyword evidence="3" id="KW-1003">Cell membrane</keyword>
<dbReference type="InterPro" id="IPR007387">
    <property type="entry name" value="TRAP_DctQ"/>
</dbReference>
<evidence type="ECO:0000256" key="4">
    <source>
        <dbReference type="ARBA" id="ARBA00022519"/>
    </source>
</evidence>
<comment type="function">
    <text evidence="9">Part of the tripartite ATP-independent periplasmic (TRAP) transport system.</text>
</comment>
<evidence type="ECO:0000256" key="6">
    <source>
        <dbReference type="ARBA" id="ARBA00022989"/>
    </source>
</evidence>
<keyword evidence="4 9" id="KW-0997">Cell inner membrane</keyword>
<feature type="transmembrane region" description="Helical" evidence="9">
    <location>
        <begin position="21"/>
        <end position="40"/>
    </location>
</feature>
<gene>
    <name evidence="11" type="ORF">CAK95_27165</name>
</gene>
<feature type="transmembrane region" description="Helical" evidence="9">
    <location>
        <begin position="141"/>
        <end position="163"/>
    </location>
</feature>
<dbReference type="Proteomes" id="UP000194137">
    <property type="component" value="Chromosome"/>
</dbReference>
<dbReference type="AlphaFoldDB" id="A0A1W7A028"/>
<dbReference type="STRING" id="1235591.CAK95_27165"/>
<evidence type="ECO:0000256" key="7">
    <source>
        <dbReference type="ARBA" id="ARBA00023136"/>
    </source>
</evidence>
<evidence type="ECO:0000313" key="11">
    <source>
        <dbReference type="EMBL" id="ARQ02375.1"/>
    </source>
</evidence>
<feature type="transmembrane region" description="Helical" evidence="9">
    <location>
        <begin position="60"/>
        <end position="78"/>
    </location>
</feature>
<keyword evidence="5 9" id="KW-0812">Transmembrane</keyword>
<evidence type="ECO:0000256" key="9">
    <source>
        <dbReference type="RuleBase" id="RU369079"/>
    </source>
</evidence>
<evidence type="ECO:0000256" key="3">
    <source>
        <dbReference type="ARBA" id="ARBA00022475"/>
    </source>
</evidence>
<feature type="domain" description="Tripartite ATP-independent periplasmic transporters DctQ component" evidence="10">
    <location>
        <begin position="38"/>
        <end position="166"/>
    </location>
</feature>
<name>A0A1W7A028_9HYPH</name>
<evidence type="ECO:0000256" key="5">
    <source>
        <dbReference type="ARBA" id="ARBA00022692"/>
    </source>
</evidence>
<sequence>MAFEDKFETPPAAGTSHVSRIAVSAVRLLLGLVLIGLVLLNVVNALARATGIVVIGVDEVLVFGMIWMVMLGMLLVTADRGHIALELLATRVGSRTAHVFSIVTHTVMAASCAYAAYQSFLFVQRVNAAGQTSMALGMPMLIPHSALVVGFGGTALIAALLVISDIQALMSQPRLKAAP</sequence>
<keyword evidence="6 9" id="KW-1133">Transmembrane helix</keyword>
<dbReference type="OrthoDB" id="4964541at2"/>
<evidence type="ECO:0000256" key="8">
    <source>
        <dbReference type="ARBA" id="ARBA00038436"/>
    </source>
</evidence>
<reference evidence="11 12" key="1">
    <citation type="submission" date="2017-05" db="EMBL/GenBank/DDBJ databases">
        <title>Full genome sequence of Pseudorhodoplanes sinuspersici.</title>
        <authorList>
            <person name="Dastgheib S.M.M."/>
            <person name="Shavandi M."/>
            <person name="Tirandaz H."/>
        </authorList>
    </citation>
    <scope>NUCLEOTIDE SEQUENCE [LARGE SCALE GENOMIC DNA]</scope>
    <source>
        <strain evidence="11 12">RIPI110</strain>
    </source>
</reference>
<keyword evidence="7 9" id="KW-0472">Membrane</keyword>
<accession>A0A1W7A028</accession>
<protein>
    <recommendedName>
        <fullName evidence="9">TRAP transporter small permease protein</fullName>
    </recommendedName>
</protein>
<dbReference type="EMBL" id="CP021112">
    <property type="protein sequence ID" value="ARQ02375.1"/>
    <property type="molecule type" value="Genomic_DNA"/>
</dbReference>
<dbReference type="RefSeq" id="WP_086090806.1">
    <property type="nucleotide sequence ID" value="NZ_CP021112.1"/>
</dbReference>
<dbReference type="InterPro" id="IPR055348">
    <property type="entry name" value="DctQ"/>
</dbReference>
<comment type="similarity">
    <text evidence="8 9">Belongs to the TRAP transporter small permease family.</text>
</comment>
<dbReference type="GO" id="GO:0005886">
    <property type="term" value="C:plasma membrane"/>
    <property type="evidence" value="ECO:0007669"/>
    <property type="project" value="UniProtKB-SubCell"/>
</dbReference>
<evidence type="ECO:0000259" key="10">
    <source>
        <dbReference type="Pfam" id="PF04290"/>
    </source>
</evidence>
<evidence type="ECO:0000313" key="12">
    <source>
        <dbReference type="Proteomes" id="UP000194137"/>
    </source>
</evidence>
<dbReference type="GO" id="GO:0022857">
    <property type="term" value="F:transmembrane transporter activity"/>
    <property type="evidence" value="ECO:0007669"/>
    <property type="project" value="UniProtKB-UniRule"/>
</dbReference>
<evidence type="ECO:0000256" key="2">
    <source>
        <dbReference type="ARBA" id="ARBA00022448"/>
    </source>
</evidence>
<keyword evidence="12" id="KW-1185">Reference proteome</keyword>
<comment type="subunit">
    <text evidence="9">The complex comprises the extracytoplasmic solute receptor protein and the two transmembrane proteins.</text>
</comment>